<dbReference type="GO" id="GO:0005737">
    <property type="term" value="C:cytoplasm"/>
    <property type="evidence" value="ECO:0007669"/>
    <property type="project" value="UniProtKB-SubCell"/>
</dbReference>
<dbReference type="RefSeq" id="WP_183983677.1">
    <property type="nucleotide sequence ID" value="NZ_JACHHG010000001.1"/>
</dbReference>
<keyword evidence="7" id="KW-0694">RNA-binding</keyword>
<protein>
    <submittedName>
        <fullName evidence="10">23S rRNA (Cytosine1962-C5)-methyltransferase</fullName>
        <ecNumber evidence="10">2.1.1.191</ecNumber>
    </submittedName>
</protein>
<dbReference type="Gene3D" id="3.40.50.150">
    <property type="entry name" value="Vaccinia Virus protein VP39"/>
    <property type="match status" value="1"/>
</dbReference>
<dbReference type="CDD" id="cd21153">
    <property type="entry name" value="PUA_RlmI"/>
    <property type="match status" value="1"/>
</dbReference>
<dbReference type="GO" id="GO:0008168">
    <property type="term" value="F:methyltransferase activity"/>
    <property type="evidence" value="ECO:0007669"/>
    <property type="project" value="UniProtKB-KW"/>
</dbReference>
<dbReference type="PANTHER" id="PTHR42873">
    <property type="entry name" value="RIBOSOMAL RNA LARGE SUBUNIT METHYLTRANSFERASE"/>
    <property type="match status" value="1"/>
</dbReference>
<evidence type="ECO:0000256" key="6">
    <source>
        <dbReference type="ARBA" id="ARBA00022691"/>
    </source>
</evidence>
<dbReference type="GO" id="GO:0003723">
    <property type="term" value="F:RNA binding"/>
    <property type="evidence" value="ECO:0007669"/>
    <property type="project" value="UniProtKB-KW"/>
</dbReference>
<evidence type="ECO:0000256" key="5">
    <source>
        <dbReference type="ARBA" id="ARBA00022679"/>
    </source>
</evidence>
<gene>
    <name evidence="10" type="ORF">HNR42_000254</name>
</gene>
<dbReference type="PANTHER" id="PTHR42873:SF1">
    <property type="entry name" value="S-ADENOSYLMETHIONINE-DEPENDENT METHYLTRANSFERASE DOMAIN-CONTAINING PROTEIN"/>
    <property type="match status" value="1"/>
</dbReference>
<dbReference type="InterPro" id="IPR036974">
    <property type="entry name" value="PUA_sf"/>
</dbReference>
<evidence type="ECO:0000259" key="9">
    <source>
        <dbReference type="SMART" id="SM00359"/>
    </source>
</evidence>
<dbReference type="SUPFAM" id="SSF53335">
    <property type="entry name" value="S-adenosyl-L-methionine-dependent methyltransferases"/>
    <property type="match status" value="1"/>
</dbReference>
<name>A0A841HY43_9DEIO</name>
<dbReference type="PROSITE" id="PS50890">
    <property type="entry name" value="PUA"/>
    <property type="match status" value="1"/>
</dbReference>
<keyword evidence="4 10" id="KW-0489">Methyltransferase</keyword>
<organism evidence="10 11">
    <name type="scientific">Deinobacterium chartae</name>
    <dbReference type="NCBI Taxonomy" id="521158"/>
    <lineage>
        <taxon>Bacteria</taxon>
        <taxon>Thermotogati</taxon>
        <taxon>Deinococcota</taxon>
        <taxon>Deinococci</taxon>
        <taxon>Deinococcales</taxon>
        <taxon>Deinococcaceae</taxon>
        <taxon>Deinobacterium</taxon>
    </lineage>
</organism>
<evidence type="ECO:0000313" key="11">
    <source>
        <dbReference type="Proteomes" id="UP000569951"/>
    </source>
</evidence>
<dbReference type="EC" id="2.1.1.191" evidence="10"/>
<evidence type="ECO:0000313" key="10">
    <source>
        <dbReference type="EMBL" id="MBB6096842.1"/>
    </source>
</evidence>
<dbReference type="InterPro" id="IPR002478">
    <property type="entry name" value="PUA"/>
</dbReference>
<dbReference type="InterPro" id="IPR041532">
    <property type="entry name" value="RlmI-like_PUA"/>
</dbReference>
<accession>A0A841HY43</accession>
<keyword evidence="2" id="KW-0963">Cytoplasm</keyword>
<dbReference type="Gene3D" id="2.30.130.10">
    <property type="entry name" value="PUA domain"/>
    <property type="match status" value="1"/>
</dbReference>
<evidence type="ECO:0000256" key="7">
    <source>
        <dbReference type="ARBA" id="ARBA00022884"/>
    </source>
</evidence>
<dbReference type="InterPro" id="IPR029063">
    <property type="entry name" value="SAM-dependent_MTases_sf"/>
</dbReference>
<evidence type="ECO:0000256" key="8">
    <source>
        <dbReference type="ARBA" id="ARBA00038091"/>
    </source>
</evidence>
<dbReference type="EMBL" id="JACHHG010000001">
    <property type="protein sequence ID" value="MBB6096842.1"/>
    <property type="molecule type" value="Genomic_DNA"/>
</dbReference>
<dbReference type="CDD" id="cd11572">
    <property type="entry name" value="RlmI_M_like"/>
    <property type="match status" value="1"/>
</dbReference>
<proteinExistence type="inferred from homology"/>
<dbReference type="GO" id="GO:0032259">
    <property type="term" value="P:methylation"/>
    <property type="evidence" value="ECO:0007669"/>
    <property type="project" value="UniProtKB-KW"/>
</dbReference>
<comment type="similarity">
    <text evidence="8">Belongs to the methyltransferase superfamily. RlmI family.</text>
</comment>
<keyword evidence="6" id="KW-0949">S-adenosyl-L-methionine</keyword>
<dbReference type="Pfam" id="PF10672">
    <property type="entry name" value="Methyltrans_SAM"/>
    <property type="match status" value="1"/>
</dbReference>
<reference evidence="10 11" key="1">
    <citation type="submission" date="2020-08" db="EMBL/GenBank/DDBJ databases">
        <title>Genomic Encyclopedia of Type Strains, Phase IV (KMG-IV): sequencing the most valuable type-strain genomes for metagenomic binning, comparative biology and taxonomic classification.</title>
        <authorList>
            <person name="Goeker M."/>
        </authorList>
    </citation>
    <scope>NUCLEOTIDE SEQUENCE [LARGE SCALE GENOMIC DNA]</scope>
    <source>
        <strain evidence="10 11">DSM 21458</strain>
    </source>
</reference>
<evidence type="ECO:0000256" key="4">
    <source>
        <dbReference type="ARBA" id="ARBA00022603"/>
    </source>
</evidence>
<dbReference type="SMART" id="SM00359">
    <property type="entry name" value="PUA"/>
    <property type="match status" value="1"/>
</dbReference>
<dbReference type="AlphaFoldDB" id="A0A841HY43"/>
<evidence type="ECO:0000256" key="1">
    <source>
        <dbReference type="ARBA" id="ARBA00004496"/>
    </source>
</evidence>
<dbReference type="InterPro" id="IPR015947">
    <property type="entry name" value="PUA-like_sf"/>
</dbReference>
<evidence type="ECO:0000256" key="3">
    <source>
        <dbReference type="ARBA" id="ARBA00022552"/>
    </source>
</evidence>
<dbReference type="SUPFAM" id="SSF88697">
    <property type="entry name" value="PUA domain-like"/>
    <property type="match status" value="1"/>
</dbReference>
<comment type="caution">
    <text evidence="10">The sequence shown here is derived from an EMBL/GenBank/DDBJ whole genome shotgun (WGS) entry which is preliminary data.</text>
</comment>
<dbReference type="CDD" id="cd02440">
    <property type="entry name" value="AdoMet_MTases"/>
    <property type="match status" value="1"/>
</dbReference>
<dbReference type="Gene3D" id="3.30.750.80">
    <property type="entry name" value="RNA methyltransferase domain (HRMD) like"/>
    <property type="match status" value="1"/>
</dbReference>
<keyword evidence="5 10" id="KW-0808">Transferase</keyword>
<dbReference type="Pfam" id="PF17785">
    <property type="entry name" value="PUA_3"/>
    <property type="match status" value="1"/>
</dbReference>
<feature type="domain" description="PUA" evidence="9">
    <location>
        <begin position="1"/>
        <end position="85"/>
    </location>
</feature>
<dbReference type="GO" id="GO:0006364">
    <property type="term" value="P:rRNA processing"/>
    <property type="evidence" value="ECO:0007669"/>
    <property type="project" value="UniProtKB-KW"/>
</dbReference>
<evidence type="ECO:0000256" key="2">
    <source>
        <dbReference type="ARBA" id="ARBA00022490"/>
    </source>
</evidence>
<keyword evidence="11" id="KW-1185">Reference proteome</keyword>
<dbReference type="Proteomes" id="UP000569951">
    <property type="component" value="Unassembled WGS sequence"/>
</dbReference>
<sequence>MRVKVKAGKEKKLLNHYPFGHAGDILEAEGQAAPGEVVDVVSESGTFVGRAYFNAHAPTPLRMLTLKREPVDRAFYAARVKRALARREGRVQGTQALRVVHGEADGIPGVIADLFGEVLSVQIRNAGAEAHRDLILAALREATGASAAFERSETVERRKEGLEARSGVLWGELPETVEFEEDGLRYRFSPLGGQKTGFYLDQRDNRRLMSALVREGDRFLDVYSYTGGFSLLAARAGAQALAVDKDALALSTLEATARANGLDKRVGMRLGDALKVLEQLENEGRRFHHAVLDPPTLAKRKDDVPGAKRIFTEGAARVMRMLEPGGHLLISTCAHYIRVEDLLDAARLAAGQAGRTAEVLNVTYQPADHPWMLLVPESLYLKSLLLRLE</sequence>
<keyword evidence="3" id="KW-0698">rRNA processing</keyword>
<dbReference type="InterPro" id="IPR019614">
    <property type="entry name" value="SAM-dep_methyl-trfase"/>
</dbReference>
<comment type="subcellular location">
    <subcellularLocation>
        <location evidence="1">Cytoplasm</location>
    </subcellularLocation>
</comment>